<keyword evidence="3" id="KW-1185">Reference proteome</keyword>
<feature type="non-terminal residue" evidence="2">
    <location>
        <position position="99"/>
    </location>
</feature>
<sequence>MDQQSHRLDHADSGTDVGATPPAQPMNTNGNSLVLEQNPLQMANPDVFSAMGDGQPPMQGASLAGNGNAVPRDSTSGQVPMMMANGGSIPIPPLNMVSA</sequence>
<dbReference type="Proteomes" id="UP000748025">
    <property type="component" value="Unassembled WGS sequence"/>
</dbReference>
<proteinExistence type="predicted"/>
<protein>
    <submittedName>
        <fullName evidence="2">Uncharacterized protein</fullName>
    </submittedName>
</protein>
<evidence type="ECO:0000313" key="3">
    <source>
        <dbReference type="Proteomes" id="UP000748025"/>
    </source>
</evidence>
<dbReference type="AlphaFoldDB" id="A0A9P7SZA4"/>
<evidence type="ECO:0000313" key="2">
    <source>
        <dbReference type="EMBL" id="KAG6001641.1"/>
    </source>
</evidence>
<reference evidence="2" key="1">
    <citation type="journal article" date="2020" name="bioRxiv">
        <title>Whole genome comparisons of ergot fungi reveals the divergence and evolution of species within the genus Claviceps are the result of varying mechanisms driving genome evolution and host range expansion.</title>
        <authorList>
            <person name="Wyka S.A."/>
            <person name="Mondo S.J."/>
            <person name="Liu M."/>
            <person name="Dettman J."/>
            <person name="Nalam V."/>
            <person name="Broders K.D."/>
        </authorList>
    </citation>
    <scope>NUCLEOTIDE SEQUENCE</scope>
    <source>
        <strain evidence="2">CCC 602</strain>
    </source>
</reference>
<organism evidence="2 3">
    <name type="scientific">Claviceps pusilla</name>
    <dbReference type="NCBI Taxonomy" id="123648"/>
    <lineage>
        <taxon>Eukaryota</taxon>
        <taxon>Fungi</taxon>
        <taxon>Dikarya</taxon>
        <taxon>Ascomycota</taxon>
        <taxon>Pezizomycotina</taxon>
        <taxon>Sordariomycetes</taxon>
        <taxon>Hypocreomycetidae</taxon>
        <taxon>Hypocreales</taxon>
        <taxon>Clavicipitaceae</taxon>
        <taxon>Claviceps</taxon>
    </lineage>
</organism>
<feature type="compositionally biased region" description="Basic and acidic residues" evidence="1">
    <location>
        <begin position="1"/>
        <end position="13"/>
    </location>
</feature>
<evidence type="ECO:0000256" key="1">
    <source>
        <dbReference type="SAM" id="MobiDB-lite"/>
    </source>
</evidence>
<accession>A0A9P7SZA4</accession>
<gene>
    <name evidence="2" type="ORF">E4U43_001275</name>
</gene>
<name>A0A9P7SZA4_9HYPO</name>
<feature type="region of interest" description="Disordered" evidence="1">
    <location>
        <begin position="1"/>
        <end position="99"/>
    </location>
</feature>
<feature type="compositionally biased region" description="Polar residues" evidence="1">
    <location>
        <begin position="25"/>
        <end position="41"/>
    </location>
</feature>
<comment type="caution">
    <text evidence="2">The sequence shown here is derived from an EMBL/GenBank/DDBJ whole genome shotgun (WGS) entry which is preliminary data.</text>
</comment>
<dbReference type="EMBL" id="SRPW01001408">
    <property type="protein sequence ID" value="KAG6001641.1"/>
    <property type="molecule type" value="Genomic_DNA"/>
</dbReference>